<proteinExistence type="predicted"/>
<feature type="chain" id="PRO_5046943272" description="Lipoprotein" evidence="1">
    <location>
        <begin position="21"/>
        <end position="169"/>
    </location>
</feature>
<dbReference type="RefSeq" id="WP_309791789.1">
    <property type="nucleotide sequence ID" value="NZ_JAVDPW010000001.1"/>
</dbReference>
<evidence type="ECO:0000256" key="1">
    <source>
        <dbReference type="SAM" id="SignalP"/>
    </source>
</evidence>
<accession>A0ABU1JJX1</accession>
<reference evidence="2 3" key="1">
    <citation type="submission" date="2023-07" db="EMBL/GenBank/DDBJ databases">
        <title>Sorghum-associated microbial communities from plants grown in Nebraska, USA.</title>
        <authorList>
            <person name="Schachtman D."/>
        </authorList>
    </citation>
    <scope>NUCLEOTIDE SEQUENCE [LARGE SCALE GENOMIC DNA]</scope>
    <source>
        <strain evidence="2 3">584</strain>
    </source>
</reference>
<gene>
    <name evidence="2" type="ORF">E9232_000368</name>
</gene>
<protein>
    <recommendedName>
        <fullName evidence="4">Lipoprotein</fullName>
    </recommendedName>
</protein>
<keyword evidence="3" id="KW-1185">Reference proteome</keyword>
<dbReference type="PROSITE" id="PS51257">
    <property type="entry name" value="PROKAR_LIPOPROTEIN"/>
    <property type="match status" value="1"/>
</dbReference>
<dbReference type="Proteomes" id="UP001262410">
    <property type="component" value="Unassembled WGS sequence"/>
</dbReference>
<feature type="signal peptide" evidence="1">
    <location>
        <begin position="1"/>
        <end position="20"/>
    </location>
</feature>
<evidence type="ECO:0000313" key="3">
    <source>
        <dbReference type="Proteomes" id="UP001262410"/>
    </source>
</evidence>
<keyword evidence="1" id="KW-0732">Signal</keyword>
<name>A0ABU1JJX1_9PROT</name>
<comment type="caution">
    <text evidence="2">The sequence shown here is derived from an EMBL/GenBank/DDBJ whole genome shotgun (WGS) entry which is preliminary data.</text>
</comment>
<evidence type="ECO:0000313" key="2">
    <source>
        <dbReference type="EMBL" id="MDR6287869.1"/>
    </source>
</evidence>
<dbReference type="EMBL" id="JAVDPW010000001">
    <property type="protein sequence ID" value="MDR6287869.1"/>
    <property type="molecule type" value="Genomic_DNA"/>
</dbReference>
<organism evidence="2 3">
    <name type="scientific">Inquilinus ginsengisoli</name>
    <dbReference type="NCBI Taxonomy" id="363840"/>
    <lineage>
        <taxon>Bacteria</taxon>
        <taxon>Pseudomonadati</taxon>
        <taxon>Pseudomonadota</taxon>
        <taxon>Alphaproteobacteria</taxon>
        <taxon>Rhodospirillales</taxon>
        <taxon>Rhodospirillaceae</taxon>
        <taxon>Inquilinus</taxon>
    </lineage>
</organism>
<evidence type="ECO:0008006" key="4">
    <source>
        <dbReference type="Google" id="ProtNLM"/>
    </source>
</evidence>
<sequence length="169" mass="18771">MRRRRVAAVLSWAGFALVTACGGSDREVDRQLAGYVGTTRAAVEARFGTPLTEETDAAGARRLTFYSSGSVHVDGAYEKVAQQRPVDCSYEPRPSSCQRVKVKDAKDYYQSTETETYYVDGDYIPAHVAVWWCSVVFTLNRGGTVTSYDFTRYSPGEKIDCSTVPWPKP</sequence>